<evidence type="ECO:0008006" key="4">
    <source>
        <dbReference type="Google" id="ProtNLM"/>
    </source>
</evidence>
<reference evidence="2 3" key="1">
    <citation type="submission" date="2019-07" db="EMBL/GenBank/DDBJ databases">
        <title>Whole genome shotgun sequence of Terrabacter aerolatus NBRC 106305.</title>
        <authorList>
            <person name="Hosoyama A."/>
            <person name="Uohara A."/>
            <person name="Ohji S."/>
            <person name="Ichikawa N."/>
        </authorList>
    </citation>
    <scope>NUCLEOTIDE SEQUENCE [LARGE SCALE GENOMIC DNA]</scope>
    <source>
        <strain evidence="2 3">NBRC 106305</strain>
    </source>
</reference>
<dbReference type="Gene3D" id="3.40.50.300">
    <property type="entry name" value="P-loop containing nucleotide triphosphate hydrolases"/>
    <property type="match status" value="1"/>
</dbReference>
<evidence type="ECO:0000256" key="1">
    <source>
        <dbReference type="SAM" id="MobiDB-lite"/>
    </source>
</evidence>
<dbReference type="SUPFAM" id="SSF52540">
    <property type="entry name" value="P-loop containing nucleoside triphosphate hydrolases"/>
    <property type="match status" value="1"/>
</dbReference>
<dbReference type="Pfam" id="PF13671">
    <property type="entry name" value="AAA_33"/>
    <property type="match status" value="1"/>
</dbReference>
<dbReference type="Proteomes" id="UP000321534">
    <property type="component" value="Unassembled WGS sequence"/>
</dbReference>
<name>A0A512D342_9MICO</name>
<dbReference type="EMBL" id="BJYX01000014">
    <property type="protein sequence ID" value="GEO30876.1"/>
    <property type="molecule type" value="Genomic_DNA"/>
</dbReference>
<dbReference type="AlphaFoldDB" id="A0A512D342"/>
<proteinExistence type="predicted"/>
<keyword evidence="3" id="KW-1185">Reference proteome</keyword>
<sequence>MTSTDASPHRAPDGSPGGSLGGSLDGSLDGSLGGSLDRGGCCLLVTGAPGSGKTTVTRLVAAALERSALLRGDDISRLVVGGHVWALGEPADEAARQTRLCNDNIVALAANIADAGFTPVIDWIVPDRAQLDRYVEALAPRGLALVVLDPGSQACRDRNEQRHPDEQFAFDGHDALVSGMRADYGELGWWFDTSGLTPEETAERVVDHAYDHGFVARRRGL</sequence>
<dbReference type="InterPro" id="IPR027417">
    <property type="entry name" value="P-loop_NTPase"/>
</dbReference>
<organism evidence="2 3">
    <name type="scientific">Terrabacter aerolatus</name>
    <dbReference type="NCBI Taxonomy" id="422442"/>
    <lineage>
        <taxon>Bacteria</taxon>
        <taxon>Bacillati</taxon>
        <taxon>Actinomycetota</taxon>
        <taxon>Actinomycetes</taxon>
        <taxon>Micrococcales</taxon>
        <taxon>Intrasporangiaceae</taxon>
        <taxon>Terrabacter</taxon>
    </lineage>
</organism>
<evidence type="ECO:0000313" key="2">
    <source>
        <dbReference type="EMBL" id="GEO30876.1"/>
    </source>
</evidence>
<dbReference type="RefSeq" id="WP_147067229.1">
    <property type="nucleotide sequence ID" value="NZ_BAAARO010000001.1"/>
</dbReference>
<dbReference type="OrthoDB" id="1649389at2"/>
<accession>A0A512D342</accession>
<gene>
    <name evidence="2" type="ORF">TAE01_26860</name>
</gene>
<feature type="region of interest" description="Disordered" evidence="1">
    <location>
        <begin position="1"/>
        <end position="24"/>
    </location>
</feature>
<comment type="caution">
    <text evidence="2">The sequence shown here is derived from an EMBL/GenBank/DDBJ whole genome shotgun (WGS) entry which is preliminary data.</text>
</comment>
<feature type="compositionally biased region" description="Gly residues" evidence="1">
    <location>
        <begin position="15"/>
        <end position="24"/>
    </location>
</feature>
<protein>
    <recommendedName>
        <fullName evidence="4">Adenylyl-sulfate kinase</fullName>
    </recommendedName>
</protein>
<evidence type="ECO:0000313" key="3">
    <source>
        <dbReference type="Proteomes" id="UP000321534"/>
    </source>
</evidence>